<proteinExistence type="predicted"/>
<dbReference type="Pfam" id="PF05721">
    <property type="entry name" value="PhyH"/>
    <property type="match status" value="1"/>
</dbReference>
<keyword evidence="2" id="KW-1185">Reference proteome</keyword>
<keyword evidence="1" id="KW-0560">Oxidoreductase</keyword>
<protein>
    <submittedName>
        <fullName evidence="1">Phytanoyl-CoA dioxygenase family protein</fullName>
    </submittedName>
</protein>
<reference evidence="1" key="1">
    <citation type="submission" date="2021-08" db="EMBL/GenBank/DDBJ databases">
        <title>Genome of a novel bacterium of the phylum Verrucomicrobia, Oleiharenicola sp. KSB-15.</title>
        <authorList>
            <person name="Chung J.-H."/>
            <person name="Ahn J.-H."/>
            <person name="Yoon Y."/>
            <person name="Kim D.-Y."/>
            <person name="An S.-H."/>
            <person name="Park I."/>
            <person name="Yeon J."/>
        </authorList>
    </citation>
    <scope>NUCLEOTIDE SEQUENCE</scope>
    <source>
        <strain evidence="1">KSB-15</strain>
    </source>
</reference>
<dbReference type="PANTHER" id="PTHR20883">
    <property type="entry name" value="PHYTANOYL-COA DIOXYGENASE DOMAIN CONTAINING 1"/>
    <property type="match status" value="1"/>
</dbReference>
<dbReference type="InterPro" id="IPR008775">
    <property type="entry name" value="Phytyl_CoA_dOase-like"/>
</dbReference>
<dbReference type="KEGG" id="ole:K0B96_00070"/>
<dbReference type="SUPFAM" id="SSF51197">
    <property type="entry name" value="Clavaminate synthase-like"/>
    <property type="match status" value="1"/>
</dbReference>
<gene>
    <name evidence="1" type="ORF">K0B96_00070</name>
</gene>
<evidence type="ECO:0000313" key="1">
    <source>
        <dbReference type="EMBL" id="QYM79045.1"/>
    </source>
</evidence>
<dbReference type="Gene3D" id="2.60.120.620">
    <property type="entry name" value="q2cbj1_9rhob like domain"/>
    <property type="match status" value="1"/>
</dbReference>
<dbReference type="EMBL" id="CP080507">
    <property type="protein sequence ID" value="QYM79045.1"/>
    <property type="molecule type" value="Genomic_DNA"/>
</dbReference>
<accession>A0A8F9XH82</accession>
<dbReference type="GO" id="GO:0005506">
    <property type="term" value="F:iron ion binding"/>
    <property type="evidence" value="ECO:0007669"/>
    <property type="project" value="UniProtKB-ARBA"/>
</dbReference>
<dbReference type="PANTHER" id="PTHR20883:SF46">
    <property type="entry name" value="PHYTANOYL-COA HYDROXYLASE"/>
    <property type="match status" value="1"/>
</dbReference>
<dbReference type="RefSeq" id="WP_220162370.1">
    <property type="nucleotide sequence ID" value="NZ_CP080507.1"/>
</dbReference>
<sequence>MGTSSSPRSSITPELRRQFQTEGYFVLPAIVPPAQVAMMRETCATFIKNYDAEMDAAGVTQQGINIKGSRYFIANRHRGSRLGEFIFSDLMAEICRATLGDSAYLFWEQFVVKGPEKGAKFSWHQDSGYVGTPHRPYITCWVTLDDVTEANGTVYILPYSRAGSRDLQPHVKNAETNDLEGYFGADPGDPVIVPAGSIAVFSSHVFHRSGFNTTPHWRRVYLPQYSAEPIRRADGSLVAFAEPFLEDGKRVAAAGPGDADTRAS</sequence>
<dbReference type="AlphaFoldDB" id="A0A8F9XH82"/>
<dbReference type="Proteomes" id="UP000825051">
    <property type="component" value="Chromosome"/>
</dbReference>
<organism evidence="1 2">
    <name type="scientific">Horticoccus luteus</name>
    <dbReference type="NCBI Taxonomy" id="2862869"/>
    <lineage>
        <taxon>Bacteria</taxon>
        <taxon>Pseudomonadati</taxon>
        <taxon>Verrucomicrobiota</taxon>
        <taxon>Opitutia</taxon>
        <taxon>Opitutales</taxon>
        <taxon>Opitutaceae</taxon>
        <taxon>Horticoccus</taxon>
    </lineage>
</organism>
<name>A0A8F9XH82_9BACT</name>
<keyword evidence="1" id="KW-0223">Dioxygenase</keyword>
<dbReference type="GO" id="GO:0016706">
    <property type="term" value="F:2-oxoglutarate-dependent dioxygenase activity"/>
    <property type="evidence" value="ECO:0007669"/>
    <property type="project" value="UniProtKB-ARBA"/>
</dbReference>
<evidence type="ECO:0000313" key="2">
    <source>
        <dbReference type="Proteomes" id="UP000825051"/>
    </source>
</evidence>